<keyword evidence="1" id="KW-0808">Transferase</keyword>
<sequence length="339" mass="36038">MDPLDRSDPTRIGGATLRGRLGSGGMGRVFYGVTDDYEQVAVKIIREDLLGHAEPRARFAREIDALRTVRGPHVAALIDASGEDEERPWLAVEFVRGLSLKEFIDSRGPLGDEHAATLGVLLASALGDIHAAGLLHRDLKPGNILLGRDGAKVIDLGLVALVDGPTDLTTTTSTLGTPACMSPEQANTPKNVTAATDVYALGATLMFALAKHYPYDGKTVAALFMNIISPEVEPDLTGVPAELAPLIAAMLAHDPADRPTVPEAYERLKELATADGISLPVAVRRFAVATYVERETDPQDPAPPARPRPRDLSEVVVPGSVVARLADRLRGAYAASARL</sequence>
<dbReference type="InterPro" id="IPR000719">
    <property type="entry name" value="Prot_kinase_dom"/>
</dbReference>
<feature type="domain" description="Protein kinase" evidence="7">
    <location>
        <begin position="15"/>
        <end position="271"/>
    </location>
</feature>
<dbReference type="Gene3D" id="1.10.510.10">
    <property type="entry name" value="Transferase(Phosphotransferase) domain 1"/>
    <property type="match status" value="1"/>
</dbReference>
<dbReference type="GO" id="GO:0004674">
    <property type="term" value="F:protein serine/threonine kinase activity"/>
    <property type="evidence" value="ECO:0007669"/>
    <property type="project" value="TreeGrafter"/>
</dbReference>
<dbReference type="Pfam" id="PF00069">
    <property type="entry name" value="Pkinase"/>
    <property type="match status" value="1"/>
</dbReference>
<proteinExistence type="predicted"/>
<dbReference type="EMBL" id="BOOG01000056">
    <property type="protein sequence ID" value="GIH72623.1"/>
    <property type="molecule type" value="Genomic_DNA"/>
</dbReference>
<dbReference type="PROSITE" id="PS50011">
    <property type="entry name" value="PROTEIN_KINASE_DOM"/>
    <property type="match status" value="1"/>
</dbReference>
<dbReference type="PROSITE" id="PS00108">
    <property type="entry name" value="PROTEIN_KINASE_ST"/>
    <property type="match status" value="1"/>
</dbReference>
<dbReference type="AlphaFoldDB" id="A0A8J3RCR8"/>
<dbReference type="SMART" id="SM00220">
    <property type="entry name" value="S_TKc"/>
    <property type="match status" value="1"/>
</dbReference>
<evidence type="ECO:0000256" key="3">
    <source>
        <dbReference type="ARBA" id="ARBA00022777"/>
    </source>
</evidence>
<dbReference type="GO" id="GO:0005524">
    <property type="term" value="F:ATP binding"/>
    <property type="evidence" value="ECO:0007669"/>
    <property type="project" value="UniProtKB-UniRule"/>
</dbReference>
<dbReference type="PANTHER" id="PTHR43289:SF34">
    <property type="entry name" value="SERINE_THREONINE-PROTEIN KINASE YBDM-RELATED"/>
    <property type="match status" value="1"/>
</dbReference>
<comment type="caution">
    <text evidence="8">The sequence shown here is derived from an EMBL/GenBank/DDBJ whole genome shotgun (WGS) entry which is preliminary data.</text>
</comment>
<protein>
    <recommendedName>
        <fullName evidence="7">Protein kinase domain-containing protein</fullName>
    </recommendedName>
</protein>
<evidence type="ECO:0000256" key="4">
    <source>
        <dbReference type="ARBA" id="ARBA00022840"/>
    </source>
</evidence>
<keyword evidence="4 5" id="KW-0067">ATP-binding</keyword>
<keyword evidence="3" id="KW-0418">Kinase</keyword>
<evidence type="ECO:0000256" key="1">
    <source>
        <dbReference type="ARBA" id="ARBA00022679"/>
    </source>
</evidence>
<name>A0A8J3RCR8_9ACTN</name>
<reference evidence="8" key="1">
    <citation type="submission" date="2021-01" db="EMBL/GenBank/DDBJ databases">
        <title>Whole genome shotgun sequence of Sphaerimonospora thailandensis NBRC 107569.</title>
        <authorList>
            <person name="Komaki H."/>
            <person name="Tamura T."/>
        </authorList>
    </citation>
    <scope>NUCLEOTIDE SEQUENCE</scope>
    <source>
        <strain evidence="8">NBRC 107569</strain>
    </source>
</reference>
<dbReference type="InterPro" id="IPR008271">
    <property type="entry name" value="Ser/Thr_kinase_AS"/>
</dbReference>
<evidence type="ECO:0000256" key="5">
    <source>
        <dbReference type="PROSITE-ProRule" id="PRU10141"/>
    </source>
</evidence>
<accession>A0A8J3RCR8</accession>
<keyword evidence="9" id="KW-1185">Reference proteome</keyword>
<dbReference type="InterPro" id="IPR011009">
    <property type="entry name" value="Kinase-like_dom_sf"/>
</dbReference>
<feature type="region of interest" description="Disordered" evidence="6">
    <location>
        <begin position="293"/>
        <end position="312"/>
    </location>
</feature>
<keyword evidence="2 5" id="KW-0547">Nucleotide-binding</keyword>
<evidence type="ECO:0000259" key="7">
    <source>
        <dbReference type="PROSITE" id="PS50011"/>
    </source>
</evidence>
<organism evidence="8 9">
    <name type="scientific">Sphaerimonospora thailandensis</name>
    <dbReference type="NCBI Taxonomy" id="795644"/>
    <lineage>
        <taxon>Bacteria</taxon>
        <taxon>Bacillati</taxon>
        <taxon>Actinomycetota</taxon>
        <taxon>Actinomycetes</taxon>
        <taxon>Streptosporangiales</taxon>
        <taxon>Streptosporangiaceae</taxon>
        <taxon>Sphaerimonospora</taxon>
    </lineage>
</organism>
<evidence type="ECO:0000313" key="9">
    <source>
        <dbReference type="Proteomes" id="UP000610966"/>
    </source>
</evidence>
<dbReference type="Proteomes" id="UP000610966">
    <property type="component" value="Unassembled WGS sequence"/>
</dbReference>
<gene>
    <name evidence="8" type="ORF">Mth01_48760</name>
</gene>
<evidence type="ECO:0000256" key="6">
    <source>
        <dbReference type="SAM" id="MobiDB-lite"/>
    </source>
</evidence>
<dbReference type="CDD" id="cd14014">
    <property type="entry name" value="STKc_PknB_like"/>
    <property type="match status" value="1"/>
</dbReference>
<evidence type="ECO:0000313" key="8">
    <source>
        <dbReference type="EMBL" id="GIH72623.1"/>
    </source>
</evidence>
<feature type="binding site" evidence="5">
    <location>
        <position position="43"/>
    </location>
    <ligand>
        <name>ATP</name>
        <dbReference type="ChEBI" id="CHEBI:30616"/>
    </ligand>
</feature>
<evidence type="ECO:0000256" key="2">
    <source>
        <dbReference type="ARBA" id="ARBA00022741"/>
    </source>
</evidence>
<dbReference type="PANTHER" id="PTHR43289">
    <property type="entry name" value="MITOGEN-ACTIVATED PROTEIN KINASE KINASE KINASE 20-RELATED"/>
    <property type="match status" value="1"/>
</dbReference>
<dbReference type="InterPro" id="IPR017441">
    <property type="entry name" value="Protein_kinase_ATP_BS"/>
</dbReference>
<dbReference type="RefSeq" id="WP_204018278.1">
    <property type="nucleotide sequence ID" value="NZ_BOOG01000056.1"/>
</dbReference>
<dbReference type="PROSITE" id="PS00107">
    <property type="entry name" value="PROTEIN_KINASE_ATP"/>
    <property type="match status" value="1"/>
</dbReference>
<dbReference type="SUPFAM" id="SSF56112">
    <property type="entry name" value="Protein kinase-like (PK-like)"/>
    <property type="match status" value="1"/>
</dbReference>